<keyword evidence="10 26" id="KW-0479">Metal-binding</keyword>
<evidence type="ECO:0000256" key="22">
    <source>
        <dbReference type="ARBA" id="ARBA00041901"/>
    </source>
</evidence>
<evidence type="ECO:0000256" key="11">
    <source>
        <dbReference type="ARBA" id="ARBA00022787"/>
    </source>
</evidence>
<dbReference type="FunFam" id="3.40.50.80:FF:000019">
    <property type="entry name" value="NADH-cytochrome b5 reductase"/>
    <property type="match status" value="1"/>
</dbReference>
<keyword evidence="14" id="KW-0560">Oxidoreductase</keyword>
<dbReference type="PRINTS" id="PR00371">
    <property type="entry name" value="FPNCR"/>
</dbReference>
<dbReference type="InterPro" id="IPR017927">
    <property type="entry name" value="FAD-bd_FR_type"/>
</dbReference>
<evidence type="ECO:0000256" key="25">
    <source>
        <dbReference type="PIRSR" id="PIRSR601834-1"/>
    </source>
</evidence>
<dbReference type="STRING" id="1388766.A0A017SLI0"/>
<evidence type="ECO:0000256" key="9">
    <source>
        <dbReference type="ARBA" id="ARBA00022692"/>
    </source>
</evidence>
<keyword evidence="11" id="KW-1000">Mitochondrion outer membrane</keyword>
<keyword evidence="9" id="KW-0812">Transmembrane</keyword>
<keyword evidence="17" id="KW-0496">Mitochondrion</keyword>
<evidence type="ECO:0000256" key="15">
    <source>
        <dbReference type="ARBA" id="ARBA00023004"/>
    </source>
</evidence>
<feature type="binding site" evidence="25">
    <location>
        <position position="282"/>
    </location>
    <ligand>
        <name>FAD</name>
        <dbReference type="ChEBI" id="CHEBI:57692"/>
    </ligand>
</feature>
<evidence type="ECO:0000313" key="30">
    <source>
        <dbReference type="Proteomes" id="UP000019804"/>
    </source>
</evidence>
<evidence type="ECO:0000256" key="10">
    <source>
        <dbReference type="ARBA" id="ARBA00022723"/>
    </source>
</evidence>
<dbReference type="InterPro" id="IPR008333">
    <property type="entry name" value="Cbr1-like_FAD-bd_dom"/>
</dbReference>
<evidence type="ECO:0000256" key="18">
    <source>
        <dbReference type="ARBA" id="ARBA00023136"/>
    </source>
</evidence>
<keyword evidence="13" id="KW-1133">Transmembrane helix</keyword>
<dbReference type="SUPFAM" id="SSF63380">
    <property type="entry name" value="Riboflavin synthase domain-like"/>
    <property type="match status" value="1"/>
</dbReference>
<comment type="pathway">
    <text evidence="3">Protein modification; peptidyl-diphthamide biosynthesis.</text>
</comment>
<evidence type="ECO:0000256" key="6">
    <source>
        <dbReference type="ARBA" id="ARBA00022617"/>
    </source>
</evidence>
<keyword evidence="30" id="KW-1185">Reference proteome</keyword>
<comment type="function">
    <text evidence="19">NADH-dependent reductase for DPH3 and cytochrome b5. Required for the first step of diphthamide biosynthesis, a post-translational modification of histidine which occurs in elongation factor 2. DPH1 and DPH2 transfer a 3-amino-3-carboxypropyl (ACP) group from S-adenosyl-L-methionine (SAM) to a histidine residue, the reaction is assisted by a reduction system comprising DPH3 and a NADH-dependent reductase, predominantly CBR1. By reducing DPH3, also involved in the formation of the tRNA wobble base modification mcm5s 2U (5-methoxycarbonylmethyl-2-thiouridine), mediated by the elongator complex. The cytochrome b5/NADH cytochrome b5 reductase electron transfer system supports the catalytic activity of several sterol biosynthetic enzymes.</text>
</comment>
<dbReference type="GO" id="GO:0005783">
    <property type="term" value="C:endoplasmic reticulum"/>
    <property type="evidence" value="ECO:0007669"/>
    <property type="project" value="TreeGrafter"/>
</dbReference>
<dbReference type="PANTHER" id="PTHR19370:SF178">
    <property type="entry name" value="CYTOCHROME-B5 REDUCTASE"/>
    <property type="match status" value="1"/>
</dbReference>
<feature type="binding site" evidence="25">
    <location>
        <position position="297"/>
    </location>
    <ligand>
        <name>FAD</name>
        <dbReference type="ChEBI" id="CHEBI:57692"/>
    </ligand>
</feature>
<dbReference type="Pfam" id="PF00175">
    <property type="entry name" value="NAD_binding_1"/>
    <property type="match status" value="1"/>
</dbReference>
<dbReference type="InterPro" id="IPR018506">
    <property type="entry name" value="Cyt_B5_heme-BS"/>
</dbReference>
<dbReference type="HOGENOM" id="CLU_003827_0_1_1"/>
<evidence type="ECO:0000256" key="2">
    <source>
        <dbReference type="ARBA" id="ARBA00004572"/>
    </source>
</evidence>
<dbReference type="InterPro" id="IPR036400">
    <property type="entry name" value="Cyt_B5-like_heme/steroid_sf"/>
</dbReference>
<dbReference type="InterPro" id="IPR001199">
    <property type="entry name" value="Cyt_B5-like_heme/steroid-bd"/>
</dbReference>
<feature type="binding site" evidence="25">
    <location>
        <position position="299"/>
    </location>
    <ligand>
        <name>FAD</name>
        <dbReference type="ChEBI" id="CHEBI:57692"/>
    </ligand>
</feature>
<evidence type="ECO:0000256" key="8">
    <source>
        <dbReference type="ARBA" id="ARBA00022679"/>
    </source>
</evidence>
<keyword evidence="7 25" id="KW-0285">Flavoprotein</keyword>
<dbReference type="GO" id="GO:0005741">
    <property type="term" value="C:mitochondrial outer membrane"/>
    <property type="evidence" value="ECO:0007669"/>
    <property type="project" value="UniProtKB-SubCell"/>
</dbReference>
<comment type="catalytic activity">
    <reaction evidence="24">
        <text>2 Fe(3+)-[Dph3] + NADH = 2 Fe(2+)-[Dph3] + NAD(+) + H(+)</text>
        <dbReference type="Rhea" id="RHEA:71231"/>
        <dbReference type="Rhea" id="RHEA-COMP:18002"/>
        <dbReference type="Rhea" id="RHEA-COMP:18003"/>
        <dbReference type="ChEBI" id="CHEBI:15378"/>
        <dbReference type="ChEBI" id="CHEBI:29033"/>
        <dbReference type="ChEBI" id="CHEBI:29034"/>
        <dbReference type="ChEBI" id="CHEBI:57540"/>
        <dbReference type="ChEBI" id="CHEBI:57945"/>
        <dbReference type="ChEBI" id="CHEBI:83228"/>
    </reaction>
    <physiologicalReaction direction="left-to-right" evidence="24">
        <dbReference type="Rhea" id="RHEA:71232"/>
    </physiologicalReaction>
</comment>
<dbReference type="InterPro" id="IPR001433">
    <property type="entry name" value="OxRdtase_FAD/NAD-bd"/>
</dbReference>
<evidence type="ECO:0000256" key="5">
    <source>
        <dbReference type="ARBA" id="ARBA00012011"/>
    </source>
</evidence>
<dbReference type="RefSeq" id="XP_040640833.1">
    <property type="nucleotide sequence ID" value="XM_040786199.1"/>
</dbReference>
<keyword evidence="8" id="KW-0808">Transferase</keyword>
<comment type="similarity">
    <text evidence="26">Belongs to the cytochrome b5 family.</text>
</comment>
<protein>
    <recommendedName>
        <fullName evidence="21">NADH-cytochrome b5 reductase 1</fullName>
        <ecNumber evidence="5">1.6.2.2</ecNumber>
    </recommendedName>
    <alternativeName>
        <fullName evidence="22">Microsomal cytochrome b reductase</fullName>
    </alternativeName>
</protein>
<organism evidence="29 30">
    <name type="scientific">Aspergillus ruber (strain CBS 135680)</name>
    <dbReference type="NCBI Taxonomy" id="1388766"/>
    <lineage>
        <taxon>Eukaryota</taxon>
        <taxon>Fungi</taxon>
        <taxon>Dikarya</taxon>
        <taxon>Ascomycota</taxon>
        <taxon>Pezizomycotina</taxon>
        <taxon>Eurotiomycetes</taxon>
        <taxon>Eurotiomycetidae</taxon>
        <taxon>Eurotiales</taxon>
        <taxon>Aspergillaceae</taxon>
        <taxon>Aspergillus</taxon>
        <taxon>Aspergillus subgen. Aspergillus</taxon>
    </lineage>
</organism>
<evidence type="ECO:0000256" key="24">
    <source>
        <dbReference type="ARBA" id="ARBA00049138"/>
    </source>
</evidence>
<dbReference type="PROSITE" id="PS51384">
    <property type="entry name" value="FAD_FR"/>
    <property type="match status" value="1"/>
</dbReference>
<keyword evidence="18" id="KW-0472">Membrane</keyword>
<evidence type="ECO:0000256" key="14">
    <source>
        <dbReference type="ARBA" id="ARBA00023002"/>
    </source>
</evidence>
<keyword evidence="16" id="KW-0520">NAD</keyword>
<feature type="domain" description="FAD-binding FR-type" evidence="28">
    <location>
        <begin position="228"/>
        <end position="331"/>
    </location>
</feature>
<dbReference type="OrthoDB" id="260519at2759"/>
<dbReference type="Proteomes" id="UP000019804">
    <property type="component" value="Unassembled WGS sequence"/>
</dbReference>
<feature type="domain" description="Cytochrome b5 heme-binding" evidence="27">
    <location>
        <begin position="1"/>
        <end position="77"/>
    </location>
</feature>
<name>A0A017SLI0_ASPRC</name>
<keyword evidence="12 25" id="KW-0274">FAD</keyword>
<dbReference type="SUPFAM" id="SSF55856">
    <property type="entry name" value="Cytochrome b5-like heme/steroid binding domain"/>
    <property type="match status" value="1"/>
</dbReference>
<feature type="binding site" evidence="25">
    <location>
        <position position="280"/>
    </location>
    <ligand>
        <name>FAD</name>
        <dbReference type="ChEBI" id="CHEBI:57692"/>
    </ligand>
</feature>
<evidence type="ECO:0000256" key="4">
    <source>
        <dbReference type="ARBA" id="ARBA00006105"/>
    </source>
</evidence>
<comment type="catalytic activity">
    <reaction evidence="23">
        <text>2 Fe(III)-[cytochrome b5] + NADH = 2 Fe(II)-[cytochrome b5] + NAD(+) + H(+)</text>
        <dbReference type="Rhea" id="RHEA:46680"/>
        <dbReference type="Rhea" id="RHEA-COMP:10438"/>
        <dbReference type="Rhea" id="RHEA-COMP:10439"/>
        <dbReference type="ChEBI" id="CHEBI:15378"/>
        <dbReference type="ChEBI" id="CHEBI:29033"/>
        <dbReference type="ChEBI" id="CHEBI:29034"/>
        <dbReference type="ChEBI" id="CHEBI:57540"/>
        <dbReference type="ChEBI" id="CHEBI:57945"/>
        <dbReference type="EC" id="1.6.2.2"/>
    </reaction>
</comment>
<evidence type="ECO:0000256" key="16">
    <source>
        <dbReference type="ARBA" id="ARBA00023027"/>
    </source>
</evidence>
<dbReference type="InterPro" id="IPR001834">
    <property type="entry name" value="CBR-like"/>
</dbReference>
<dbReference type="FunFam" id="3.10.120.10:FF:000002">
    <property type="entry name" value="Cytochrome b5 type B"/>
    <property type="match status" value="1"/>
</dbReference>
<gene>
    <name evidence="29" type="ORF">EURHEDRAFT_513735</name>
</gene>
<dbReference type="GO" id="GO:0016740">
    <property type="term" value="F:transferase activity"/>
    <property type="evidence" value="ECO:0007669"/>
    <property type="project" value="UniProtKB-KW"/>
</dbReference>
<dbReference type="Gene3D" id="3.40.50.80">
    <property type="entry name" value="Nucleotide-binding domain of ferredoxin-NADP reductase (FNR) module"/>
    <property type="match status" value="1"/>
</dbReference>
<dbReference type="CDD" id="cd06183">
    <property type="entry name" value="cyt_b5_reduct_like"/>
    <property type="match status" value="1"/>
</dbReference>
<dbReference type="Pfam" id="PF00970">
    <property type="entry name" value="FAD_binding_6"/>
    <property type="match status" value="1"/>
</dbReference>
<sequence length="471" mass="52207">MPSFTLQQVQQHTKPDNIWIVLHNKVYDVTKYLDDHPGGKDVLLEVAGTDATEAFEEVGHSDEAREQLEPYYMGDLPTEEQAEVIEVYRPNFEQVSQSAVVSVNKSSSGSSILSTIVKLGLTGLVGTLAISCYQNGRSLDKILSSLLSNSLPKGTPGTTAGQFWTGACIATVAQLSITLGLGVWAASKLDVQQEFTHYVPRRHAQPAQLIELPRTNLLPKKLNVLDPRQWRPFTLTRKDEVAPHVYCFVFALPNTDDTMGLPTGQHIALRATINGQSVSRSYTPVSNNSDTGRIELLIKIYPNGAMTRYLEDMQIGQTIDIRGPKGAMQYSRQYAKHIGMIAGGTGITPMYQLIRTICEDPSDNTQISLLYANKTENDILLRTELDTFAQKCPEKLQVRYVLSHADEKWTGYKGFINGDVIERYIAPAAEENRVLLCGPPPMLAAMKKVLQGMGWTMPGTVAKRDDKVFLF</sequence>
<evidence type="ECO:0000256" key="17">
    <source>
        <dbReference type="ARBA" id="ARBA00023128"/>
    </source>
</evidence>
<keyword evidence="15 26" id="KW-0408">Iron</keyword>
<dbReference type="PANTHER" id="PTHR19370">
    <property type="entry name" value="NADH-CYTOCHROME B5 REDUCTASE"/>
    <property type="match status" value="1"/>
</dbReference>
<proteinExistence type="inferred from homology"/>
<evidence type="ECO:0000256" key="12">
    <source>
        <dbReference type="ARBA" id="ARBA00022827"/>
    </source>
</evidence>
<dbReference type="GO" id="GO:0046872">
    <property type="term" value="F:metal ion binding"/>
    <property type="evidence" value="ECO:0007669"/>
    <property type="project" value="UniProtKB-UniRule"/>
</dbReference>
<evidence type="ECO:0000259" key="27">
    <source>
        <dbReference type="PROSITE" id="PS50255"/>
    </source>
</evidence>
<dbReference type="GO" id="GO:0090524">
    <property type="term" value="F:cytochrome-b5 reductase activity, acting on NADH"/>
    <property type="evidence" value="ECO:0007669"/>
    <property type="project" value="UniProtKB-EC"/>
</dbReference>
<comment type="similarity">
    <text evidence="4">Belongs to the flavoprotein pyridine nucleotide cytochrome reductase family.</text>
</comment>
<dbReference type="SMART" id="SM01117">
    <property type="entry name" value="Cyt-b5"/>
    <property type="match status" value="1"/>
</dbReference>
<dbReference type="AlphaFoldDB" id="A0A017SLI0"/>
<dbReference type="Pfam" id="PF00173">
    <property type="entry name" value="Cyt-b5"/>
    <property type="match status" value="1"/>
</dbReference>
<feature type="binding site" evidence="25">
    <location>
        <position position="306"/>
    </location>
    <ligand>
        <name>FAD</name>
        <dbReference type="ChEBI" id="CHEBI:57692"/>
    </ligand>
</feature>
<evidence type="ECO:0000256" key="1">
    <source>
        <dbReference type="ARBA" id="ARBA00001974"/>
    </source>
</evidence>
<dbReference type="EC" id="1.6.2.2" evidence="5"/>
<keyword evidence="6 26" id="KW-0349">Heme</keyword>
<comment type="subunit">
    <text evidence="20">Monomer. Component of the 2-(3-amino-3-carboxypropyl)histidine synthase complex composed of DPH1, DPH2, DPH3 and a NADH-dependent reductase, predominantly CBR1.</text>
</comment>
<dbReference type="GeneID" id="63701323"/>
<evidence type="ECO:0000313" key="29">
    <source>
        <dbReference type="EMBL" id="EYE97145.1"/>
    </source>
</evidence>
<dbReference type="InterPro" id="IPR039261">
    <property type="entry name" value="FNR_nucleotide-bd"/>
</dbReference>
<evidence type="ECO:0000256" key="23">
    <source>
        <dbReference type="ARBA" id="ARBA00047682"/>
    </source>
</evidence>
<dbReference type="Gene3D" id="3.10.120.10">
    <property type="entry name" value="Cytochrome b5-like heme/steroid binding domain"/>
    <property type="match status" value="1"/>
</dbReference>
<comment type="cofactor">
    <cofactor evidence="1 25">
        <name>FAD</name>
        <dbReference type="ChEBI" id="CHEBI:57692"/>
    </cofactor>
</comment>
<evidence type="ECO:0000256" key="19">
    <source>
        <dbReference type="ARBA" id="ARBA00037104"/>
    </source>
</evidence>
<dbReference type="PRINTS" id="PR00406">
    <property type="entry name" value="CYTB5RDTASE"/>
</dbReference>
<dbReference type="InterPro" id="IPR017938">
    <property type="entry name" value="Riboflavin_synthase-like_b-brl"/>
</dbReference>
<evidence type="ECO:0000259" key="28">
    <source>
        <dbReference type="PROSITE" id="PS51384"/>
    </source>
</evidence>
<dbReference type="PROSITE" id="PS50255">
    <property type="entry name" value="CYTOCHROME_B5_2"/>
    <property type="match status" value="1"/>
</dbReference>
<feature type="binding site" evidence="25">
    <location>
        <position position="348"/>
    </location>
    <ligand>
        <name>FAD</name>
        <dbReference type="ChEBI" id="CHEBI:57692"/>
    </ligand>
</feature>
<comment type="subcellular location">
    <subcellularLocation>
        <location evidence="2">Mitochondrion outer membrane</location>
        <topology evidence="2">Single-pass membrane protein</topology>
    </subcellularLocation>
</comment>
<evidence type="ECO:0000256" key="13">
    <source>
        <dbReference type="ARBA" id="ARBA00022989"/>
    </source>
</evidence>
<reference evidence="30" key="1">
    <citation type="journal article" date="2014" name="Nat. Commun.">
        <title>Genomic adaptations of the halophilic Dead Sea filamentous fungus Eurotium rubrum.</title>
        <authorList>
            <person name="Kis-Papo T."/>
            <person name="Weig A.R."/>
            <person name="Riley R."/>
            <person name="Persoh D."/>
            <person name="Salamov A."/>
            <person name="Sun H."/>
            <person name="Lipzen A."/>
            <person name="Wasser S.P."/>
            <person name="Rambold G."/>
            <person name="Grigoriev I.V."/>
            <person name="Nevo E."/>
        </authorList>
    </citation>
    <scope>NUCLEOTIDE SEQUENCE [LARGE SCALE GENOMIC DNA]</scope>
    <source>
        <strain evidence="30">CBS 135680</strain>
    </source>
</reference>
<dbReference type="EMBL" id="KK088416">
    <property type="protein sequence ID" value="EYE97145.1"/>
    <property type="molecule type" value="Genomic_DNA"/>
</dbReference>
<dbReference type="SUPFAM" id="SSF52343">
    <property type="entry name" value="Ferredoxin reductase-like, C-terminal NADP-linked domain"/>
    <property type="match status" value="1"/>
</dbReference>
<dbReference type="PROSITE" id="PS00191">
    <property type="entry name" value="CYTOCHROME_B5_1"/>
    <property type="match status" value="1"/>
</dbReference>
<evidence type="ECO:0000256" key="26">
    <source>
        <dbReference type="RuleBase" id="RU362121"/>
    </source>
</evidence>
<accession>A0A017SLI0</accession>
<dbReference type="GO" id="GO:0020037">
    <property type="term" value="F:heme binding"/>
    <property type="evidence" value="ECO:0007669"/>
    <property type="project" value="UniProtKB-UniRule"/>
</dbReference>
<dbReference type="InterPro" id="IPR001709">
    <property type="entry name" value="Flavoprot_Pyr_Nucl_cyt_Rdtase"/>
</dbReference>
<dbReference type="PRINTS" id="PR00363">
    <property type="entry name" value="CYTOCHROMEB5"/>
</dbReference>
<evidence type="ECO:0000256" key="7">
    <source>
        <dbReference type="ARBA" id="ARBA00022630"/>
    </source>
</evidence>
<dbReference type="FunFam" id="2.40.30.10:FF:000032">
    <property type="entry name" value="NADH-cytochrome b5 reductase"/>
    <property type="match status" value="1"/>
</dbReference>
<evidence type="ECO:0000256" key="21">
    <source>
        <dbReference type="ARBA" id="ARBA00039438"/>
    </source>
</evidence>
<evidence type="ECO:0000256" key="3">
    <source>
        <dbReference type="ARBA" id="ARBA00005156"/>
    </source>
</evidence>
<evidence type="ECO:0000256" key="20">
    <source>
        <dbReference type="ARBA" id="ARBA00038836"/>
    </source>
</evidence>
<dbReference type="Gene3D" id="2.40.30.10">
    <property type="entry name" value="Translation factors"/>
    <property type="match status" value="1"/>
</dbReference>